<dbReference type="InterPro" id="IPR011009">
    <property type="entry name" value="Kinase-like_dom_sf"/>
</dbReference>
<dbReference type="SUPFAM" id="SSF56112">
    <property type="entry name" value="Protein kinase-like (PK-like)"/>
    <property type="match status" value="2"/>
</dbReference>
<dbReference type="SMART" id="SM00220">
    <property type="entry name" value="S_TKc"/>
    <property type="match status" value="2"/>
</dbReference>
<name>A0AAU9JB43_9CILI</name>
<dbReference type="Gene3D" id="3.30.200.20">
    <property type="entry name" value="Phosphorylase Kinase, domain 1"/>
    <property type="match status" value="1"/>
</dbReference>
<comment type="caution">
    <text evidence="2">The sequence shown here is derived from an EMBL/GenBank/DDBJ whole genome shotgun (WGS) entry which is preliminary data.</text>
</comment>
<evidence type="ECO:0000313" key="2">
    <source>
        <dbReference type="EMBL" id="CAG9322351.1"/>
    </source>
</evidence>
<dbReference type="EMBL" id="CAJZBQ010000031">
    <property type="protein sequence ID" value="CAG9322351.1"/>
    <property type="molecule type" value="Genomic_DNA"/>
</dbReference>
<dbReference type="Gene3D" id="1.10.510.10">
    <property type="entry name" value="Transferase(Phosphotransferase) domain 1"/>
    <property type="match status" value="2"/>
</dbReference>
<gene>
    <name evidence="2" type="ORF">BSTOLATCC_MIC31376</name>
</gene>
<feature type="domain" description="Protein kinase" evidence="1">
    <location>
        <begin position="20"/>
        <end position="268"/>
    </location>
</feature>
<organism evidence="2 3">
    <name type="scientific">Blepharisma stoltei</name>
    <dbReference type="NCBI Taxonomy" id="1481888"/>
    <lineage>
        <taxon>Eukaryota</taxon>
        <taxon>Sar</taxon>
        <taxon>Alveolata</taxon>
        <taxon>Ciliophora</taxon>
        <taxon>Postciliodesmatophora</taxon>
        <taxon>Heterotrichea</taxon>
        <taxon>Heterotrichida</taxon>
        <taxon>Blepharismidae</taxon>
        <taxon>Blepharisma</taxon>
    </lineage>
</organism>
<dbReference type="Pfam" id="PF00069">
    <property type="entry name" value="Pkinase"/>
    <property type="match status" value="1"/>
</dbReference>
<proteinExistence type="predicted"/>
<dbReference type="InterPro" id="IPR008271">
    <property type="entry name" value="Ser/Thr_kinase_AS"/>
</dbReference>
<dbReference type="Proteomes" id="UP001162131">
    <property type="component" value="Unassembled WGS sequence"/>
</dbReference>
<feature type="domain" description="Protein kinase" evidence="1">
    <location>
        <begin position="626"/>
        <end position="893"/>
    </location>
</feature>
<dbReference type="InterPro" id="IPR051681">
    <property type="entry name" value="Ser/Thr_Kinases-Pseudokinases"/>
</dbReference>
<sequence length="893" mass="101670">MNLGRDNLIGQQITFDSGPLEILSILHKTSGSNILLGKDLQNNQFVIKHIPFYMSHFQEMYYREFTNLCIVGNHPNILNLLEKTIAQGSTQYGAIKFEYCQKGNLYDLMQNHDLNEDQILFILKDLLSAIIKLQDSGIVHRDINPSNILVTDSYGFKLGDFGSSLRLEEAKASPGPVVLGNVEKYTHPVYRPPDFGTDFDLGKIDVWGVGCTLYFMIFREMPFSTEETLKREVSLSVQLQEILNLCLEPNPAERPAPRAVLSRLTNWKIPSGLDLSSPSPEKIEFKKLRSSISFCLNKSLEVSDKCPDLYYLHHVLLSAWNKPETVMKFYSQLKDTNKSLTVTSVKLLILLHRYLISGPSEVLTIEPGPKAILESLLLLWTNKEKDPSDQYHCDYFCGLVRQMCRVLLDKLEIHQKTSSLGNWKMTLQPQHLRDTMEYLRKIVRICDGLLIGVNNLSQLMNFLIMQLVEECQRLSMLMETTFKPIASQCPNEYRYFTELSAKISNLASTQAEKSLQPAPSENKGKFYSQQGKILLTHKSPSPLHSRGEIKPVKPMHNIRYQSPMRDNLPSPQLKAPSDALNELMGFDVKPKPEDSNMPPMMPTPTWQAPNQNNIVESRWLLTRDDVQLGKILGSGASCTVYKGKYKRTPVAIKMMRDTFMGQSLKKEFEREVTAMMRLRHPNLVMFMGACAEPQMIIVSEFCGGETLFKLLHEKKNIMLSWKQKLKMMKDVARGMFYLHDNNPPILHRDLKSLNLLLLDEVASPNDKIMVKITDFGVARAMDESGKMTGQMGTCHWMAPEVINNQPYTLAADIYSFAIVMWEIVVRETPYRDINPVTIPMRVVKGERPNLSVIPSTCPDIVKDIIRASWDPIPSKRPTFAQILDALDSLDPDL</sequence>
<reference evidence="2" key="1">
    <citation type="submission" date="2021-09" db="EMBL/GenBank/DDBJ databases">
        <authorList>
            <consortium name="AG Swart"/>
            <person name="Singh M."/>
            <person name="Singh A."/>
            <person name="Seah K."/>
            <person name="Emmerich C."/>
        </authorList>
    </citation>
    <scope>NUCLEOTIDE SEQUENCE</scope>
    <source>
        <strain evidence="2">ATCC30299</strain>
    </source>
</reference>
<evidence type="ECO:0000259" key="1">
    <source>
        <dbReference type="PROSITE" id="PS50011"/>
    </source>
</evidence>
<dbReference type="PANTHER" id="PTHR44329">
    <property type="entry name" value="SERINE/THREONINE-PROTEIN KINASE TNNI3K-RELATED"/>
    <property type="match status" value="1"/>
</dbReference>
<dbReference type="PROSITE" id="PS00108">
    <property type="entry name" value="PROTEIN_KINASE_ST"/>
    <property type="match status" value="1"/>
</dbReference>
<dbReference type="PROSITE" id="PS50011">
    <property type="entry name" value="PROTEIN_KINASE_DOM"/>
    <property type="match status" value="2"/>
</dbReference>
<dbReference type="InterPro" id="IPR001245">
    <property type="entry name" value="Ser-Thr/Tyr_kinase_cat_dom"/>
</dbReference>
<dbReference type="GO" id="GO:0005524">
    <property type="term" value="F:ATP binding"/>
    <property type="evidence" value="ECO:0007669"/>
    <property type="project" value="InterPro"/>
</dbReference>
<dbReference type="CDD" id="cd00180">
    <property type="entry name" value="PKc"/>
    <property type="match status" value="1"/>
</dbReference>
<dbReference type="Pfam" id="PF07714">
    <property type="entry name" value="PK_Tyr_Ser-Thr"/>
    <property type="match status" value="1"/>
</dbReference>
<accession>A0AAU9JB43</accession>
<dbReference type="CDD" id="cd13999">
    <property type="entry name" value="STKc_MAP3K-like"/>
    <property type="match status" value="1"/>
</dbReference>
<dbReference type="GO" id="GO:0004674">
    <property type="term" value="F:protein serine/threonine kinase activity"/>
    <property type="evidence" value="ECO:0007669"/>
    <property type="project" value="TreeGrafter"/>
</dbReference>
<protein>
    <recommendedName>
        <fullName evidence="1">Protein kinase domain-containing protein</fullName>
    </recommendedName>
</protein>
<evidence type="ECO:0000313" key="3">
    <source>
        <dbReference type="Proteomes" id="UP001162131"/>
    </source>
</evidence>
<dbReference type="InterPro" id="IPR000719">
    <property type="entry name" value="Prot_kinase_dom"/>
</dbReference>
<keyword evidence="3" id="KW-1185">Reference proteome</keyword>
<dbReference type="AlphaFoldDB" id="A0AAU9JB43"/>